<name>A0ABT6G932_9PROT</name>
<organism evidence="5 6">
    <name type="scientific">Thalassospira aquimaris</name>
    <dbReference type="NCBI Taxonomy" id="3037796"/>
    <lineage>
        <taxon>Bacteria</taxon>
        <taxon>Pseudomonadati</taxon>
        <taxon>Pseudomonadota</taxon>
        <taxon>Alphaproteobacteria</taxon>
        <taxon>Rhodospirillales</taxon>
        <taxon>Thalassospiraceae</taxon>
        <taxon>Thalassospira</taxon>
    </lineage>
</organism>
<dbReference type="PRINTS" id="PR00260">
    <property type="entry name" value="CHEMTRNSDUCR"/>
</dbReference>
<dbReference type="PANTHER" id="PTHR32089:SF112">
    <property type="entry name" value="LYSOZYME-LIKE PROTEIN-RELATED"/>
    <property type="match status" value="1"/>
</dbReference>
<dbReference type="Pfam" id="PF00015">
    <property type="entry name" value="MCPsignal"/>
    <property type="match status" value="1"/>
</dbReference>
<feature type="domain" description="Methyl-accepting transducer" evidence="4">
    <location>
        <begin position="69"/>
        <end position="305"/>
    </location>
</feature>
<dbReference type="Proteomes" id="UP001529180">
    <property type="component" value="Unassembled WGS sequence"/>
</dbReference>
<evidence type="ECO:0000259" key="4">
    <source>
        <dbReference type="PROSITE" id="PS50111"/>
    </source>
</evidence>
<comment type="similarity">
    <text evidence="2">Belongs to the methyl-accepting chemotaxis (MCP) protein family.</text>
</comment>
<dbReference type="RefSeq" id="WP_181846254.1">
    <property type="nucleotide sequence ID" value="NZ_JARSBO010000003.1"/>
</dbReference>
<dbReference type="PANTHER" id="PTHR32089">
    <property type="entry name" value="METHYL-ACCEPTING CHEMOTAXIS PROTEIN MCPB"/>
    <property type="match status" value="1"/>
</dbReference>
<dbReference type="InterPro" id="IPR025991">
    <property type="entry name" value="Chemoreceptor_zinc-bind_dom"/>
</dbReference>
<dbReference type="Pfam" id="PF13682">
    <property type="entry name" value="CZB"/>
    <property type="match status" value="1"/>
</dbReference>
<dbReference type="Gene3D" id="1.10.287.950">
    <property type="entry name" value="Methyl-accepting chemotaxis protein"/>
    <property type="match status" value="1"/>
</dbReference>
<keyword evidence="6" id="KW-1185">Reference proteome</keyword>
<dbReference type="InterPro" id="IPR004089">
    <property type="entry name" value="MCPsignal_dom"/>
</dbReference>
<keyword evidence="1 3" id="KW-0807">Transducer</keyword>
<dbReference type="PROSITE" id="PS50111">
    <property type="entry name" value="CHEMOTAXIS_TRANSDUC_2"/>
    <property type="match status" value="1"/>
</dbReference>
<dbReference type="CDD" id="cd11386">
    <property type="entry name" value="MCP_signal"/>
    <property type="match status" value="1"/>
</dbReference>
<evidence type="ECO:0000313" key="5">
    <source>
        <dbReference type="EMBL" id="MDG4718519.1"/>
    </source>
</evidence>
<reference evidence="5 6" key="1">
    <citation type="submission" date="2023-03" db="EMBL/GenBank/DDBJ databases">
        <title>Strain FZY0004 represents a novel species in the genus Thalassospira isolated from seawater.</title>
        <authorList>
            <person name="Fu Z.-Y."/>
        </authorList>
    </citation>
    <scope>NUCLEOTIDE SEQUENCE [LARGE SCALE GENOMIC DNA]</scope>
    <source>
        <strain evidence="5 6">FZY0004</strain>
    </source>
</reference>
<dbReference type="InterPro" id="IPR004090">
    <property type="entry name" value="Chemotax_Me-accpt_rcpt"/>
</dbReference>
<proteinExistence type="inferred from homology"/>
<gene>
    <name evidence="5" type="ORF">P7680_05885</name>
</gene>
<evidence type="ECO:0000256" key="2">
    <source>
        <dbReference type="ARBA" id="ARBA00029447"/>
    </source>
</evidence>
<protein>
    <submittedName>
        <fullName evidence="5">Methyl-accepting chemotaxis protein</fullName>
    </submittedName>
</protein>
<dbReference type="SUPFAM" id="SSF58104">
    <property type="entry name" value="Methyl-accepting chemotaxis protein (MCP) signaling domain"/>
    <property type="match status" value="1"/>
</dbReference>
<accession>A0ABT6G932</accession>
<comment type="caution">
    <text evidence="5">The sequence shown here is derived from an EMBL/GenBank/DDBJ whole genome shotgun (WGS) entry which is preliminary data.</text>
</comment>
<dbReference type="EMBL" id="JARSBO010000003">
    <property type="protein sequence ID" value="MDG4718519.1"/>
    <property type="molecule type" value="Genomic_DNA"/>
</dbReference>
<evidence type="ECO:0000313" key="6">
    <source>
        <dbReference type="Proteomes" id="UP001529180"/>
    </source>
</evidence>
<evidence type="ECO:0000256" key="1">
    <source>
        <dbReference type="ARBA" id="ARBA00023224"/>
    </source>
</evidence>
<sequence>MFSLALEKVTEAALAGSRWKPGQAMTLVKSAQTAFLQAQEILTHKLCEHRFASLQANAGSQFADGMLDQNVDLSMSINEVAITNSTLLKEMADIDGQAQSIAAAVEEMATGIATISENSRAVAEKSQNARETAHAGAATISETATNMRRVADAVNDATRRVESLAETSEKIGAMVETIENIASQTNLLALNATIEAARAGEAGKGFAVVAGEVKNLSSQTAKATVDIRDNIVMLREEITGIVDAMRAGAEAVEAGDASMNEAVGSMNGIGDMVADVTDRMADVAAILEQQQQVASEVSDRVGNIAADTADNVRRIENSISATDTVVTKVGQQIGALAEFDVPKKAIRIAKSDHVIWKKRLADMLAGREALYADELSSHMSCRLGKWYYSEDGKKLAGSPAYREIEGPHKIVHECGINAVKRYNAGDIDGALKQYAKVEEASREVVRLLDALVKS</sequence>
<dbReference type="Gene3D" id="1.20.120.30">
    <property type="entry name" value="Aspartate receptor, ligand-binding domain"/>
    <property type="match status" value="1"/>
</dbReference>
<evidence type="ECO:0000256" key="3">
    <source>
        <dbReference type="PROSITE-ProRule" id="PRU00284"/>
    </source>
</evidence>
<dbReference type="SMART" id="SM00283">
    <property type="entry name" value="MA"/>
    <property type="match status" value="1"/>
</dbReference>